<evidence type="ECO:0000313" key="1">
    <source>
        <dbReference type="EMBL" id="ORA61450.1"/>
    </source>
</evidence>
<dbReference type="AlphaFoldDB" id="A0A1X0CPQ4"/>
<evidence type="ECO:0000313" key="2">
    <source>
        <dbReference type="Proteomes" id="UP000192772"/>
    </source>
</evidence>
<name>A0A1X0CPQ4_9MYCO</name>
<sequence>MPEPSPRPPGAPTAFRYPECNGRRVALRNLVKRLTGVDLFPADAVARAFIAGLTEGDPVAERFVAETYHGELGARRARELVERAQRDGVDSVPEAPESMRALFAEFEQLPAWVDPELVEEGAAVWRRWAYALGALGNAGTNDTYTEGWLAVPLSLSGGYAGQRALHRYLETSRWWIEVCQPGAVLTPGSLGRNISMHVRIMHVSVRERVKQHPEWDAERWGLPISQSAMLLTLLGGSVAPALGLHLLGHLTSPREMRAVLHFNRYCGHLVGVRCDGYFPETVADAWRILFMADAARSYDSADSGTELVESFVPAFAPAPAHRGLARLRAEYHYRVQAGYLGLYMLPWNRRRYRLPSAVPGILLLLLRSPVILALELARRASGRVDRRWQRANLSRWENWLRWQSDGKAAAFEAAAPLRR</sequence>
<reference evidence="1 2" key="1">
    <citation type="submission" date="2017-02" db="EMBL/GenBank/DDBJ databases">
        <title>The new phylogeny of genus Mycobacterium.</title>
        <authorList>
            <person name="Tortoli E."/>
            <person name="Trovato A."/>
            <person name="Cirillo D.M."/>
        </authorList>
    </citation>
    <scope>NUCLEOTIDE SEQUENCE [LARGE SCALE GENOMIC DNA]</scope>
    <source>
        <strain evidence="1 2">FI-09383</strain>
    </source>
</reference>
<dbReference type="Proteomes" id="UP000192772">
    <property type="component" value="Unassembled WGS sequence"/>
</dbReference>
<gene>
    <name evidence="1" type="ORF">BST23_21695</name>
</gene>
<dbReference type="RefSeq" id="WP_083043626.1">
    <property type="nucleotide sequence ID" value="NZ_MVHP01000032.1"/>
</dbReference>
<dbReference type="STRING" id="81858.BST23_21695"/>
<accession>A0A1X0CPQ4</accession>
<protein>
    <submittedName>
        <fullName evidence="1">Uncharacterized protein</fullName>
    </submittedName>
</protein>
<dbReference type="EMBL" id="MVHP01000032">
    <property type="protein sequence ID" value="ORA61450.1"/>
    <property type="molecule type" value="Genomic_DNA"/>
</dbReference>
<proteinExistence type="predicted"/>
<dbReference type="InterPro" id="IPR037473">
    <property type="entry name" value="Lcp-like"/>
</dbReference>
<dbReference type="PANTHER" id="PTHR37539">
    <property type="entry name" value="SECRETED PROTEIN-RELATED"/>
    <property type="match status" value="1"/>
</dbReference>
<organism evidence="1 2">
    <name type="scientific">Mycolicibacterium elephantis</name>
    <dbReference type="NCBI Taxonomy" id="81858"/>
    <lineage>
        <taxon>Bacteria</taxon>
        <taxon>Bacillati</taxon>
        <taxon>Actinomycetota</taxon>
        <taxon>Actinomycetes</taxon>
        <taxon>Mycobacteriales</taxon>
        <taxon>Mycobacteriaceae</taxon>
        <taxon>Mycolicibacterium</taxon>
    </lineage>
</organism>
<comment type="caution">
    <text evidence="1">The sequence shown here is derived from an EMBL/GenBank/DDBJ whole genome shotgun (WGS) entry which is preliminary data.</text>
</comment>
<dbReference type="PANTHER" id="PTHR37539:SF1">
    <property type="entry name" value="ER-BOUND OXYGENASE MPAB_MPAB'_RUBBER OXYGENASE CATALYTIC DOMAIN-CONTAINING PROTEIN"/>
    <property type="match status" value="1"/>
</dbReference>
<dbReference type="OrthoDB" id="7614910at2"/>